<dbReference type="PROSITE" id="PS51996">
    <property type="entry name" value="TR_MART"/>
    <property type="match status" value="1"/>
</dbReference>
<evidence type="ECO:0000313" key="1">
    <source>
        <dbReference type="EMBL" id="CAF4068859.1"/>
    </source>
</evidence>
<dbReference type="AlphaFoldDB" id="A0A819SWU0"/>
<protein>
    <submittedName>
        <fullName evidence="1">Uncharacterized protein</fullName>
    </submittedName>
</protein>
<feature type="non-terminal residue" evidence="1">
    <location>
        <position position="1"/>
    </location>
</feature>
<sequence>QLARLHRTTRESPHHAKTLILYRGQRMLIDEFEKLKNNEGGLLSISNFLSSSTNREVARVYADKSDHEIMAMVFQIILNLNDETSYSFVCIEEFSHIGADEREWLFSMRTIFRIGKNRIT</sequence>
<evidence type="ECO:0000313" key="2">
    <source>
        <dbReference type="Proteomes" id="UP000663874"/>
    </source>
</evidence>
<dbReference type="SUPFAM" id="SSF56399">
    <property type="entry name" value="ADP-ribosylation"/>
    <property type="match status" value="1"/>
</dbReference>
<name>A0A819SWU0_9BILA</name>
<comment type="caution">
    <text evidence="1">The sequence shown here is derived from an EMBL/GenBank/DDBJ whole genome shotgun (WGS) entry which is preliminary data.</text>
</comment>
<proteinExistence type="predicted"/>
<dbReference type="EMBL" id="CAJOBE010008752">
    <property type="protein sequence ID" value="CAF4068859.1"/>
    <property type="molecule type" value="Genomic_DNA"/>
</dbReference>
<organism evidence="1 2">
    <name type="scientific">Rotaria sordida</name>
    <dbReference type="NCBI Taxonomy" id="392033"/>
    <lineage>
        <taxon>Eukaryota</taxon>
        <taxon>Metazoa</taxon>
        <taxon>Spiralia</taxon>
        <taxon>Gnathifera</taxon>
        <taxon>Rotifera</taxon>
        <taxon>Eurotatoria</taxon>
        <taxon>Bdelloidea</taxon>
        <taxon>Philodinida</taxon>
        <taxon>Philodinidae</taxon>
        <taxon>Rotaria</taxon>
    </lineage>
</organism>
<dbReference type="Proteomes" id="UP000663874">
    <property type="component" value="Unassembled WGS sequence"/>
</dbReference>
<accession>A0A819SWU0</accession>
<dbReference type="Gene3D" id="3.90.176.10">
    <property type="entry name" value="Toxin ADP-ribosyltransferase, Chain A, domain 1"/>
    <property type="match status" value="1"/>
</dbReference>
<reference evidence="1" key="1">
    <citation type="submission" date="2021-02" db="EMBL/GenBank/DDBJ databases">
        <authorList>
            <person name="Nowell W R."/>
        </authorList>
    </citation>
    <scope>NUCLEOTIDE SEQUENCE</scope>
</reference>
<gene>
    <name evidence="1" type="ORF">FNK824_LOCUS29689</name>
</gene>